<sequence length="106" mass="12107">MTPSPAANDESPPQYTIVGIDKAVQNKLILELAWKTVALMQKNKLIQQKIIALQKETSEFVAAIVNSPENKQRYIDYMRAQELNARIEPDRSVENKENFLKTESMT</sequence>
<dbReference type="OrthoDB" id="6374619at2759"/>
<dbReference type="Proteomes" id="UP000037510">
    <property type="component" value="Unassembled WGS sequence"/>
</dbReference>
<accession>A0A0L7L170</accession>
<reference evidence="1 2" key="1">
    <citation type="journal article" date="2015" name="Genome Biol. Evol.">
        <title>The genome of winter moth (Operophtera brumata) provides a genomic perspective on sexual dimorphism and phenology.</title>
        <authorList>
            <person name="Derks M.F."/>
            <person name="Smit S."/>
            <person name="Salis L."/>
            <person name="Schijlen E."/>
            <person name="Bossers A."/>
            <person name="Mateman C."/>
            <person name="Pijl A.S."/>
            <person name="de Ridder D."/>
            <person name="Groenen M.A."/>
            <person name="Visser M.E."/>
            <person name="Megens H.J."/>
        </authorList>
    </citation>
    <scope>NUCLEOTIDE SEQUENCE [LARGE SCALE GENOMIC DNA]</scope>
    <source>
        <strain evidence="1">WM2013NL</strain>
        <tissue evidence="1">Head and thorax</tissue>
    </source>
</reference>
<organism evidence="1 2">
    <name type="scientific">Operophtera brumata</name>
    <name type="common">Winter moth</name>
    <name type="synonym">Phalaena brumata</name>
    <dbReference type="NCBI Taxonomy" id="104452"/>
    <lineage>
        <taxon>Eukaryota</taxon>
        <taxon>Metazoa</taxon>
        <taxon>Ecdysozoa</taxon>
        <taxon>Arthropoda</taxon>
        <taxon>Hexapoda</taxon>
        <taxon>Insecta</taxon>
        <taxon>Pterygota</taxon>
        <taxon>Neoptera</taxon>
        <taxon>Endopterygota</taxon>
        <taxon>Lepidoptera</taxon>
        <taxon>Glossata</taxon>
        <taxon>Ditrysia</taxon>
        <taxon>Geometroidea</taxon>
        <taxon>Geometridae</taxon>
        <taxon>Larentiinae</taxon>
        <taxon>Operophtera</taxon>
    </lineage>
</organism>
<dbReference type="AlphaFoldDB" id="A0A0L7L170"/>
<evidence type="ECO:0000313" key="1">
    <source>
        <dbReference type="EMBL" id="KOB69243.1"/>
    </source>
</evidence>
<evidence type="ECO:0000313" key="2">
    <source>
        <dbReference type="Proteomes" id="UP000037510"/>
    </source>
</evidence>
<protein>
    <submittedName>
        <fullName evidence="1">Uncharacterized protein</fullName>
    </submittedName>
</protein>
<keyword evidence="2" id="KW-1185">Reference proteome</keyword>
<name>A0A0L7L170_OPEBR</name>
<dbReference type="EMBL" id="JTDY01003628">
    <property type="protein sequence ID" value="KOB69243.1"/>
    <property type="molecule type" value="Genomic_DNA"/>
</dbReference>
<comment type="caution">
    <text evidence="1">The sequence shown here is derived from an EMBL/GenBank/DDBJ whole genome shotgun (WGS) entry which is preliminary data.</text>
</comment>
<gene>
    <name evidence="1" type="ORF">OBRU01_17130</name>
</gene>
<proteinExistence type="predicted"/>